<evidence type="ECO:0008006" key="5">
    <source>
        <dbReference type="Google" id="ProtNLM"/>
    </source>
</evidence>
<dbReference type="EMBL" id="JAVRHN010000011">
    <property type="protein sequence ID" value="MDT0687505.1"/>
    <property type="molecule type" value="Genomic_DNA"/>
</dbReference>
<accession>A0ABU3DV00</accession>
<dbReference type="InterPro" id="IPR019734">
    <property type="entry name" value="TPR_rpt"/>
</dbReference>
<reference evidence="3 4" key="1">
    <citation type="submission" date="2023-09" db="EMBL/GenBank/DDBJ databases">
        <authorList>
            <person name="Rey-Velasco X."/>
        </authorList>
    </citation>
    <scope>NUCLEOTIDE SEQUENCE [LARGE SCALE GENOMIC DNA]</scope>
    <source>
        <strain evidence="3 4">F225</strain>
    </source>
</reference>
<feature type="compositionally biased region" description="Basic and acidic residues" evidence="2">
    <location>
        <begin position="121"/>
        <end position="147"/>
    </location>
</feature>
<dbReference type="PROSITE" id="PS50005">
    <property type="entry name" value="TPR"/>
    <property type="match status" value="1"/>
</dbReference>
<comment type="caution">
    <text evidence="3">The sequence shown here is derived from an EMBL/GenBank/DDBJ whole genome shotgun (WGS) entry which is preliminary data.</text>
</comment>
<feature type="region of interest" description="Disordered" evidence="2">
    <location>
        <begin position="185"/>
        <end position="217"/>
    </location>
</feature>
<sequence>MDINDFTYLLQHPGNVTKEHSGELEEILIKYPYFQAARALRLKGLKENRSFSYNSALKKTAAYTTDRSVLFDYITSPEFNQNQIAEQIKEQEKRLKEITVFEAEEVHGKRSMAIDDAIKMKQSESERVMDPALFERPEKEETPEKRQISTNTSPEEEELKIGEPLDFNASESHSFAEWLRLTSAKPVERETSSSKEEKETIEGEKQDKDENAHSKKFDLIDEFISKSPKIKPGKSTGKTNLAERSSVTPEALMTETLAKVYLEQKNYKKAIQAYKILILKNPEKSGFFADQIRAIEKLQENNTD</sequence>
<evidence type="ECO:0000256" key="1">
    <source>
        <dbReference type="PROSITE-ProRule" id="PRU00339"/>
    </source>
</evidence>
<keyword evidence="4" id="KW-1185">Reference proteome</keyword>
<feature type="repeat" description="TPR" evidence="1">
    <location>
        <begin position="251"/>
        <end position="284"/>
    </location>
</feature>
<gene>
    <name evidence="3" type="ORF">RM541_14135</name>
</gene>
<name>A0ABU3DV00_9FLAO</name>
<protein>
    <recommendedName>
        <fullName evidence="5">Tetratricopeptide repeat protein</fullName>
    </recommendedName>
</protein>
<feature type="region of interest" description="Disordered" evidence="2">
    <location>
        <begin position="121"/>
        <end position="162"/>
    </location>
</feature>
<evidence type="ECO:0000256" key="2">
    <source>
        <dbReference type="SAM" id="MobiDB-lite"/>
    </source>
</evidence>
<keyword evidence="1" id="KW-0802">TPR repeat</keyword>
<proteinExistence type="predicted"/>
<organism evidence="3 4">
    <name type="scientific">Autumnicola psychrophila</name>
    <dbReference type="NCBI Taxonomy" id="3075592"/>
    <lineage>
        <taxon>Bacteria</taxon>
        <taxon>Pseudomonadati</taxon>
        <taxon>Bacteroidota</taxon>
        <taxon>Flavobacteriia</taxon>
        <taxon>Flavobacteriales</taxon>
        <taxon>Flavobacteriaceae</taxon>
        <taxon>Autumnicola</taxon>
    </lineage>
</organism>
<evidence type="ECO:0000313" key="4">
    <source>
        <dbReference type="Proteomes" id="UP001253848"/>
    </source>
</evidence>
<dbReference type="Proteomes" id="UP001253848">
    <property type="component" value="Unassembled WGS sequence"/>
</dbReference>
<dbReference type="RefSeq" id="WP_311500786.1">
    <property type="nucleotide sequence ID" value="NZ_JAVRHN010000011.1"/>
</dbReference>
<feature type="compositionally biased region" description="Basic and acidic residues" evidence="2">
    <location>
        <begin position="186"/>
        <end position="217"/>
    </location>
</feature>
<evidence type="ECO:0000313" key="3">
    <source>
        <dbReference type="EMBL" id="MDT0687505.1"/>
    </source>
</evidence>